<dbReference type="Proteomes" id="UP000824239">
    <property type="component" value="Unassembled WGS sequence"/>
</dbReference>
<organism evidence="8 9">
    <name type="scientific">Candidatus Avoscillospira avicola</name>
    <dbReference type="NCBI Taxonomy" id="2840706"/>
    <lineage>
        <taxon>Bacteria</taxon>
        <taxon>Bacillati</taxon>
        <taxon>Bacillota</taxon>
        <taxon>Clostridia</taxon>
        <taxon>Eubacteriales</taxon>
        <taxon>Oscillospiraceae</taxon>
        <taxon>Oscillospiraceae incertae sedis</taxon>
        <taxon>Candidatus Avoscillospira</taxon>
    </lineage>
</organism>
<feature type="domain" description="L,D-TPase catalytic" evidence="7">
    <location>
        <begin position="340"/>
        <end position="458"/>
    </location>
</feature>
<dbReference type="Pfam" id="PF03734">
    <property type="entry name" value="YkuD"/>
    <property type="match status" value="1"/>
</dbReference>
<reference evidence="8" key="1">
    <citation type="submission" date="2020-10" db="EMBL/GenBank/DDBJ databases">
        <authorList>
            <person name="Gilroy R."/>
        </authorList>
    </citation>
    <scope>NUCLEOTIDE SEQUENCE</scope>
    <source>
        <strain evidence="8">ChiBcec15-4380</strain>
    </source>
</reference>
<keyword evidence="5 6" id="KW-0961">Cell wall biogenesis/degradation</keyword>
<dbReference type="CDD" id="cd16913">
    <property type="entry name" value="YkuD_like"/>
    <property type="match status" value="1"/>
</dbReference>
<protein>
    <submittedName>
        <fullName evidence="8">L,D-transpeptidase</fullName>
    </submittedName>
</protein>
<sequence length="458" mass="50375">MKKRRVVLVSLAAFILLAALGAFLWLLVSLNSITRQQKAAYSRFSALEANLETAEVEVTEGGTLVGVYSLEELGVADATRQALSSRFTVLEQLPPQDFAALGAKARLSWEQETHLDPAPLPVSLEGLDPSAVQMDLSATVRHPSQDAYAYFADGAYHIQPEVQGNALRVGITAQALEDVLSRMTLTEDGPSRATLELTDYDCYEPPAVTVENGSFDYNAMLREETEGKTITVNLPGQPQTLEVAPLLSLDAEGRLLVDETALTAQIAQWAAAFDKTDTPYLFSSFAEGLKPLSFLRCAYMLDQEGLRAKLLERLTALNFNAVSAPYACTRNGEPFAISGTYVEVDIQKQQMTYYKDGEMLVHTDVVTGRKGGYDTPVGYYQVQTHSPNAWLTGPDYRVFVKYWVGFYQAYGIHDASWRTIFGGDKYIYDGSHGCVNTPEAAMKIIYDNITIGTPVVVH</sequence>
<dbReference type="PANTHER" id="PTHR30582:SF33">
    <property type="entry name" value="EXPORTED PROTEIN"/>
    <property type="match status" value="1"/>
</dbReference>
<dbReference type="EMBL" id="DVHE01000024">
    <property type="protein sequence ID" value="HIR50329.1"/>
    <property type="molecule type" value="Genomic_DNA"/>
</dbReference>
<dbReference type="InterPro" id="IPR005490">
    <property type="entry name" value="LD_TPept_cat_dom"/>
</dbReference>
<feature type="active site" description="Nucleophile" evidence="6">
    <location>
        <position position="434"/>
    </location>
</feature>
<dbReference type="GO" id="GO:0071555">
    <property type="term" value="P:cell wall organization"/>
    <property type="evidence" value="ECO:0007669"/>
    <property type="project" value="UniProtKB-UniRule"/>
</dbReference>
<dbReference type="PANTHER" id="PTHR30582">
    <property type="entry name" value="L,D-TRANSPEPTIDASE"/>
    <property type="match status" value="1"/>
</dbReference>
<dbReference type="InterPro" id="IPR050979">
    <property type="entry name" value="LD-transpeptidase"/>
</dbReference>
<keyword evidence="4 6" id="KW-0573">Peptidoglycan synthesis</keyword>
<proteinExistence type="predicted"/>
<feature type="active site" description="Proton donor/acceptor" evidence="6">
    <location>
        <position position="413"/>
    </location>
</feature>
<comment type="pathway">
    <text evidence="1 6">Cell wall biogenesis; peptidoglycan biosynthesis.</text>
</comment>
<evidence type="ECO:0000313" key="9">
    <source>
        <dbReference type="Proteomes" id="UP000824239"/>
    </source>
</evidence>
<evidence type="ECO:0000256" key="5">
    <source>
        <dbReference type="ARBA" id="ARBA00023316"/>
    </source>
</evidence>
<dbReference type="GO" id="GO:0071972">
    <property type="term" value="F:peptidoglycan L,D-transpeptidase activity"/>
    <property type="evidence" value="ECO:0007669"/>
    <property type="project" value="TreeGrafter"/>
</dbReference>
<dbReference type="GO" id="GO:0008360">
    <property type="term" value="P:regulation of cell shape"/>
    <property type="evidence" value="ECO:0007669"/>
    <property type="project" value="UniProtKB-UniRule"/>
</dbReference>
<evidence type="ECO:0000256" key="3">
    <source>
        <dbReference type="ARBA" id="ARBA00022960"/>
    </source>
</evidence>
<evidence type="ECO:0000313" key="8">
    <source>
        <dbReference type="EMBL" id="HIR50329.1"/>
    </source>
</evidence>
<dbReference type="AlphaFoldDB" id="A0A9D1DGR5"/>
<evidence type="ECO:0000256" key="2">
    <source>
        <dbReference type="ARBA" id="ARBA00022679"/>
    </source>
</evidence>
<evidence type="ECO:0000256" key="1">
    <source>
        <dbReference type="ARBA" id="ARBA00004752"/>
    </source>
</evidence>
<dbReference type="SUPFAM" id="SSF141523">
    <property type="entry name" value="L,D-transpeptidase catalytic domain-like"/>
    <property type="match status" value="1"/>
</dbReference>
<keyword evidence="2" id="KW-0808">Transferase</keyword>
<accession>A0A9D1DGR5</accession>
<comment type="caution">
    <text evidence="8">The sequence shown here is derived from an EMBL/GenBank/DDBJ whole genome shotgun (WGS) entry which is preliminary data.</text>
</comment>
<evidence type="ECO:0000259" key="7">
    <source>
        <dbReference type="PROSITE" id="PS52029"/>
    </source>
</evidence>
<dbReference type="Gene3D" id="2.40.440.10">
    <property type="entry name" value="L,D-transpeptidase catalytic domain-like"/>
    <property type="match status" value="1"/>
</dbReference>
<dbReference type="InterPro" id="IPR038063">
    <property type="entry name" value="Transpep_catalytic_dom"/>
</dbReference>
<dbReference type="PROSITE" id="PS52029">
    <property type="entry name" value="LD_TPASE"/>
    <property type="match status" value="1"/>
</dbReference>
<dbReference type="GO" id="GO:0016740">
    <property type="term" value="F:transferase activity"/>
    <property type="evidence" value="ECO:0007669"/>
    <property type="project" value="UniProtKB-KW"/>
</dbReference>
<evidence type="ECO:0000256" key="6">
    <source>
        <dbReference type="PROSITE-ProRule" id="PRU01373"/>
    </source>
</evidence>
<keyword evidence="3 6" id="KW-0133">Cell shape</keyword>
<dbReference type="GO" id="GO:0018104">
    <property type="term" value="P:peptidoglycan-protein cross-linking"/>
    <property type="evidence" value="ECO:0007669"/>
    <property type="project" value="TreeGrafter"/>
</dbReference>
<reference evidence="8" key="2">
    <citation type="journal article" date="2021" name="PeerJ">
        <title>Extensive microbial diversity within the chicken gut microbiome revealed by metagenomics and culture.</title>
        <authorList>
            <person name="Gilroy R."/>
            <person name="Ravi A."/>
            <person name="Getino M."/>
            <person name="Pursley I."/>
            <person name="Horton D.L."/>
            <person name="Alikhan N.F."/>
            <person name="Baker D."/>
            <person name="Gharbi K."/>
            <person name="Hall N."/>
            <person name="Watson M."/>
            <person name="Adriaenssens E.M."/>
            <person name="Foster-Nyarko E."/>
            <person name="Jarju S."/>
            <person name="Secka A."/>
            <person name="Antonio M."/>
            <person name="Oren A."/>
            <person name="Chaudhuri R.R."/>
            <person name="La Ragione R."/>
            <person name="Hildebrand F."/>
            <person name="Pallen M.J."/>
        </authorList>
    </citation>
    <scope>NUCLEOTIDE SEQUENCE</scope>
    <source>
        <strain evidence="8">ChiBcec15-4380</strain>
    </source>
</reference>
<dbReference type="GO" id="GO:0005576">
    <property type="term" value="C:extracellular region"/>
    <property type="evidence" value="ECO:0007669"/>
    <property type="project" value="TreeGrafter"/>
</dbReference>
<gene>
    <name evidence="8" type="ORF">IAA53_03440</name>
</gene>
<name>A0A9D1DGR5_9FIRM</name>
<evidence type="ECO:0000256" key="4">
    <source>
        <dbReference type="ARBA" id="ARBA00022984"/>
    </source>
</evidence>